<dbReference type="SUPFAM" id="SSF55797">
    <property type="entry name" value="PR-1-like"/>
    <property type="match status" value="1"/>
</dbReference>
<dbReference type="Gene3D" id="3.40.33.10">
    <property type="entry name" value="CAP"/>
    <property type="match status" value="1"/>
</dbReference>
<dbReference type="Proteomes" id="UP000466442">
    <property type="component" value="Unassembled WGS sequence"/>
</dbReference>
<evidence type="ECO:0000256" key="5">
    <source>
        <dbReference type="ARBA" id="ARBA00022692"/>
    </source>
</evidence>
<organism evidence="14 15">
    <name type="scientific">Apolygus lucorum</name>
    <name type="common">Small green plant bug</name>
    <name type="synonym">Lygocoris lucorum</name>
    <dbReference type="NCBI Taxonomy" id="248454"/>
    <lineage>
        <taxon>Eukaryota</taxon>
        <taxon>Metazoa</taxon>
        <taxon>Ecdysozoa</taxon>
        <taxon>Arthropoda</taxon>
        <taxon>Hexapoda</taxon>
        <taxon>Insecta</taxon>
        <taxon>Pterygota</taxon>
        <taxon>Neoptera</taxon>
        <taxon>Paraneoptera</taxon>
        <taxon>Hemiptera</taxon>
        <taxon>Heteroptera</taxon>
        <taxon>Panheteroptera</taxon>
        <taxon>Cimicomorpha</taxon>
        <taxon>Miridae</taxon>
        <taxon>Mirini</taxon>
        <taxon>Apolygus</taxon>
    </lineage>
</organism>
<dbReference type="GO" id="GO:0099095">
    <property type="term" value="F:ligand-gated monoatomic anion channel activity"/>
    <property type="evidence" value="ECO:0007669"/>
    <property type="project" value="UniProtKB-ARBA"/>
</dbReference>
<feature type="region of interest" description="Disordered" evidence="12">
    <location>
        <begin position="803"/>
        <end position="831"/>
    </location>
</feature>
<dbReference type="GO" id="GO:0005230">
    <property type="term" value="F:extracellular ligand-gated monoatomic ion channel activity"/>
    <property type="evidence" value="ECO:0007669"/>
    <property type="project" value="InterPro"/>
</dbReference>
<feature type="transmembrane region" description="Helical" evidence="11">
    <location>
        <begin position="224"/>
        <end position="241"/>
    </location>
</feature>
<dbReference type="Pfam" id="PF02932">
    <property type="entry name" value="Neur_chan_memb"/>
    <property type="match status" value="1"/>
</dbReference>
<dbReference type="EMBL" id="WIXP02000010">
    <property type="protein sequence ID" value="KAF6203833.1"/>
    <property type="molecule type" value="Genomic_DNA"/>
</dbReference>
<dbReference type="SMART" id="SM00198">
    <property type="entry name" value="SCP"/>
    <property type="match status" value="1"/>
</dbReference>
<evidence type="ECO:0000256" key="1">
    <source>
        <dbReference type="ARBA" id="ARBA00004141"/>
    </source>
</evidence>
<reference evidence="14" key="1">
    <citation type="journal article" date="2021" name="Mol. Ecol. Resour.">
        <title>Apolygus lucorum genome provides insights into omnivorousness and mesophyll feeding.</title>
        <authorList>
            <person name="Liu Y."/>
            <person name="Liu H."/>
            <person name="Wang H."/>
            <person name="Huang T."/>
            <person name="Liu B."/>
            <person name="Yang B."/>
            <person name="Yin L."/>
            <person name="Li B."/>
            <person name="Zhang Y."/>
            <person name="Zhang S."/>
            <person name="Jiang F."/>
            <person name="Zhang X."/>
            <person name="Ren Y."/>
            <person name="Wang B."/>
            <person name="Wang S."/>
            <person name="Lu Y."/>
            <person name="Wu K."/>
            <person name="Fan W."/>
            <person name="Wang G."/>
        </authorList>
    </citation>
    <scope>NUCLEOTIDE SEQUENCE</scope>
    <source>
        <strain evidence="14">12Hb</strain>
    </source>
</reference>
<dbReference type="AlphaFoldDB" id="A0A8S9X4E9"/>
<dbReference type="PRINTS" id="PR00252">
    <property type="entry name" value="NRIONCHANNEL"/>
</dbReference>
<dbReference type="PANTHER" id="PTHR18945">
    <property type="entry name" value="NEUROTRANSMITTER GATED ION CHANNEL"/>
    <property type="match status" value="1"/>
</dbReference>
<sequence>MRKCARLDHLQVLDSLLKKDYDRRATPTNHLNNATTVYCELYIRSFGSISPVTMDYEVDLYLRQKWNDERLQHPDITEVLDLNDPNLVKAIWKPEVYFPNAKHAEFQFVTVPNVLIRINPDGEILYMLRLKLTFSCMMDLSKFPLDNQICTMEVASFSKTIEELRLEWKTQNPVIMGKGLRMPQFEIVEIAASECQESFQIGNYSCLVAEFYLSRSVGFHLVQSYLPTILIVVISWVSFWMDVDSVPGRTTLGVTTLLAVSSQSAGIQSGLPQVSYVKAIDVWMGTCTAFVFCALLEFTFVNYMWRKLVPEILKRTLTIPDSVNGRAEADQDPTAVAVTVVRKMVATPERLIGRSRAQWCMGGELIKSGLSQELQLKILHRHNELRDQVAEGTIATQPMAQNMKEMIWDQELANKAQAWANKCLYQHDPDRRNRKGQLLGQNLAHSDKTWTTDRGEWHVLSRMIAQWFDEVYTDDHQPHFSQIVWANTHKIGCGYSEFKNGDRVNAIFVCNYFPSGNVVGHQPYEHGSKSCEKHGLFASRMFRNLCAAEDDNGLDSSTTHHSFQSDYSQVTPMYQPLVGAKSILDPWQPWSNPNPSTLSYFQQPQNTALLTMPSRYGFGSPYLTRTPSSSVTNIQGIQTIPGYDFFSSKPVSNTVVPYQYQLDGQYEPVTFQPAQLSQPWESKTYQYRPSTFQYGQFQPSYQIHYQPGSFQPGQNLDGWPYQTTPNIGFLQKLQNLPYRYEFTAPNMAAHQYDVGVTYPIASPVFSQMGFTGAQFNRPTTEQGSTLLTTSRPTELSSDIAMWSPLRNDANPKPKSQNYRIFSPPRITKRKH</sequence>
<dbReference type="InterPro" id="IPR036719">
    <property type="entry name" value="Neuro-gated_channel_TM_sf"/>
</dbReference>
<dbReference type="Pfam" id="PF00188">
    <property type="entry name" value="CAP"/>
    <property type="match status" value="1"/>
</dbReference>
<keyword evidence="7 11" id="KW-1133">Transmembrane helix</keyword>
<keyword evidence="15" id="KW-1185">Reference proteome</keyword>
<dbReference type="InterPro" id="IPR018244">
    <property type="entry name" value="Allrgn_V5/Tpx1_CS"/>
</dbReference>
<dbReference type="InterPro" id="IPR006029">
    <property type="entry name" value="Neurotrans-gated_channel_TM"/>
</dbReference>
<proteinExistence type="inferred from homology"/>
<comment type="subcellular location">
    <subcellularLocation>
        <location evidence="2">Cell membrane</location>
    </subcellularLocation>
    <subcellularLocation>
        <location evidence="1">Membrane</location>
        <topology evidence="1">Multi-pass membrane protein</topology>
    </subcellularLocation>
</comment>
<dbReference type="InterPro" id="IPR014044">
    <property type="entry name" value="CAP_dom"/>
</dbReference>
<dbReference type="CDD" id="cd19049">
    <property type="entry name" value="LGIC_TM_anion"/>
    <property type="match status" value="1"/>
</dbReference>
<dbReference type="GO" id="GO:0004888">
    <property type="term" value="F:transmembrane signaling receptor activity"/>
    <property type="evidence" value="ECO:0007669"/>
    <property type="project" value="InterPro"/>
</dbReference>
<accession>A0A8S9X4E9</accession>
<evidence type="ECO:0000256" key="7">
    <source>
        <dbReference type="ARBA" id="ARBA00022989"/>
    </source>
</evidence>
<dbReference type="FunFam" id="2.70.170.10:FF:000065">
    <property type="entry name" value="Glutamate-gated chloride channel, putative"/>
    <property type="match status" value="1"/>
</dbReference>
<evidence type="ECO:0000256" key="12">
    <source>
        <dbReference type="SAM" id="MobiDB-lite"/>
    </source>
</evidence>
<dbReference type="InterPro" id="IPR018000">
    <property type="entry name" value="Neurotransmitter_ion_chnl_CS"/>
</dbReference>
<keyword evidence="4" id="KW-1003">Cell membrane</keyword>
<comment type="similarity">
    <text evidence="11">Belongs to the ligand-gated ion channel (TC 1.A.9) family.</text>
</comment>
<comment type="caution">
    <text evidence="14">The sequence shown here is derived from an EMBL/GenBank/DDBJ whole genome shotgun (WGS) entry which is preliminary data.</text>
</comment>
<dbReference type="Gene3D" id="1.20.58.390">
    <property type="entry name" value="Neurotransmitter-gated ion-channel transmembrane domain"/>
    <property type="match status" value="1"/>
</dbReference>
<dbReference type="GO" id="GO:0005886">
    <property type="term" value="C:plasma membrane"/>
    <property type="evidence" value="ECO:0007669"/>
    <property type="project" value="UniProtKB-SubCell"/>
</dbReference>
<evidence type="ECO:0000313" key="14">
    <source>
        <dbReference type="EMBL" id="KAF6203833.1"/>
    </source>
</evidence>
<dbReference type="InterPro" id="IPR038050">
    <property type="entry name" value="Neuro_actylchol_rec"/>
</dbReference>
<keyword evidence="6" id="KW-0732">Signal</keyword>
<protein>
    <recommendedName>
        <fullName evidence="13">SCP domain-containing protein</fullName>
    </recommendedName>
</protein>
<dbReference type="CDD" id="cd05380">
    <property type="entry name" value="CAP_euk"/>
    <property type="match status" value="1"/>
</dbReference>
<evidence type="ECO:0000256" key="6">
    <source>
        <dbReference type="ARBA" id="ARBA00022729"/>
    </source>
</evidence>
<dbReference type="InterPro" id="IPR035940">
    <property type="entry name" value="CAP_sf"/>
</dbReference>
<keyword evidence="10 11" id="KW-0407">Ion channel</keyword>
<dbReference type="InterPro" id="IPR006202">
    <property type="entry name" value="Neur_chan_lig-bd"/>
</dbReference>
<dbReference type="GO" id="GO:0005254">
    <property type="term" value="F:chloride channel activity"/>
    <property type="evidence" value="ECO:0007669"/>
    <property type="project" value="UniProtKB-ARBA"/>
</dbReference>
<dbReference type="PROSITE" id="PS00236">
    <property type="entry name" value="NEUROTR_ION_CHANNEL"/>
    <property type="match status" value="1"/>
</dbReference>
<dbReference type="SUPFAM" id="SSF90112">
    <property type="entry name" value="Neurotransmitter-gated ion-channel transmembrane pore"/>
    <property type="match status" value="1"/>
</dbReference>
<evidence type="ECO:0000256" key="10">
    <source>
        <dbReference type="ARBA" id="ARBA00023303"/>
    </source>
</evidence>
<keyword evidence="8 11" id="KW-0406">Ion transport</keyword>
<dbReference type="PROSITE" id="PS01010">
    <property type="entry name" value="CRISP_2"/>
    <property type="match status" value="1"/>
</dbReference>
<dbReference type="PRINTS" id="PR00253">
    <property type="entry name" value="GABAARECEPTR"/>
</dbReference>
<evidence type="ECO:0000256" key="9">
    <source>
        <dbReference type="ARBA" id="ARBA00023136"/>
    </source>
</evidence>
<evidence type="ECO:0000259" key="13">
    <source>
        <dbReference type="SMART" id="SM00198"/>
    </source>
</evidence>
<keyword evidence="3 11" id="KW-0813">Transport</keyword>
<evidence type="ECO:0000256" key="2">
    <source>
        <dbReference type="ARBA" id="ARBA00004236"/>
    </source>
</evidence>
<keyword evidence="9 11" id="KW-0472">Membrane</keyword>
<feature type="domain" description="SCP" evidence="13">
    <location>
        <begin position="373"/>
        <end position="520"/>
    </location>
</feature>
<dbReference type="InterPro" id="IPR006201">
    <property type="entry name" value="Neur_channel"/>
</dbReference>
<dbReference type="InterPro" id="IPR006028">
    <property type="entry name" value="GABAA/Glycine_rcpt"/>
</dbReference>
<evidence type="ECO:0000256" key="11">
    <source>
        <dbReference type="RuleBase" id="RU000687"/>
    </source>
</evidence>
<gene>
    <name evidence="14" type="ORF">GE061_002168</name>
</gene>
<comment type="caution">
    <text evidence="11">Lacks conserved residue(s) required for the propagation of feature annotation.</text>
</comment>
<keyword evidence="5 11" id="KW-0812">Transmembrane</keyword>
<evidence type="ECO:0000256" key="4">
    <source>
        <dbReference type="ARBA" id="ARBA00022475"/>
    </source>
</evidence>
<dbReference type="SUPFAM" id="SSF63712">
    <property type="entry name" value="Nicotinic receptor ligand binding domain-like"/>
    <property type="match status" value="1"/>
</dbReference>
<dbReference type="NCBIfam" id="TIGR00860">
    <property type="entry name" value="LIC"/>
    <property type="match status" value="1"/>
</dbReference>
<dbReference type="InterPro" id="IPR036734">
    <property type="entry name" value="Neur_chan_lig-bd_sf"/>
</dbReference>
<evidence type="ECO:0000256" key="3">
    <source>
        <dbReference type="ARBA" id="ARBA00022448"/>
    </source>
</evidence>
<dbReference type="OrthoDB" id="442503at2759"/>
<dbReference type="Pfam" id="PF02931">
    <property type="entry name" value="Neur_chan_LBD"/>
    <property type="match status" value="1"/>
</dbReference>
<name>A0A8S9X4E9_APOLU</name>
<feature type="transmembrane region" description="Helical" evidence="11">
    <location>
        <begin position="282"/>
        <end position="305"/>
    </location>
</feature>
<evidence type="ECO:0000313" key="15">
    <source>
        <dbReference type="Proteomes" id="UP000466442"/>
    </source>
</evidence>
<dbReference type="GO" id="GO:0005576">
    <property type="term" value="C:extracellular region"/>
    <property type="evidence" value="ECO:0007669"/>
    <property type="project" value="UniProtKB-SubCell"/>
</dbReference>
<dbReference type="Gene3D" id="2.70.170.10">
    <property type="entry name" value="Neurotransmitter-gated ion-channel ligand-binding domain"/>
    <property type="match status" value="1"/>
</dbReference>
<evidence type="ECO:0000256" key="8">
    <source>
        <dbReference type="ARBA" id="ARBA00023065"/>
    </source>
</evidence>